<evidence type="ECO:0000256" key="1">
    <source>
        <dbReference type="ARBA" id="ARBA00022729"/>
    </source>
</evidence>
<dbReference type="PANTHER" id="PTHR21666">
    <property type="entry name" value="PEPTIDASE-RELATED"/>
    <property type="match status" value="1"/>
</dbReference>
<dbReference type="EMBL" id="CP001966">
    <property type="protein sequence ID" value="ADG78277.1"/>
    <property type="molecule type" value="Genomic_DNA"/>
</dbReference>
<dbReference type="SUPFAM" id="SSF51261">
    <property type="entry name" value="Duplicated hybrid motif"/>
    <property type="match status" value="1"/>
</dbReference>
<organism evidence="4 5">
    <name type="scientific">Tsukamurella paurometabola (strain ATCC 8368 / DSM 20162 / CCUG 35730 / CIP 100753 / JCM 10117 / KCTC 9821 / NBRC 16120 / NCIMB 702349 / NCTC 13040)</name>
    <name type="common">Corynebacterium paurometabolum</name>
    <dbReference type="NCBI Taxonomy" id="521096"/>
    <lineage>
        <taxon>Bacteria</taxon>
        <taxon>Bacillati</taxon>
        <taxon>Actinomycetota</taxon>
        <taxon>Actinomycetes</taxon>
        <taxon>Mycobacteriales</taxon>
        <taxon>Tsukamurellaceae</taxon>
        <taxon>Tsukamurella</taxon>
    </lineage>
</organism>
<feature type="domain" description="M23ase beta-sheet core" evidence="3">
    <location>
        <begin position="49"/>
        <end position="139"/>
    </location>
</feature>
<dbReference type="InterPro" id="IPR016047">
    <property type="entry name" value="M23ase_b-sheet_dom"/>
</dbReference>
<keyword evidence="5" id="KW-1185">Reference proteome</keyword>
<accession>D5UYH0</accession>
<evidence type="ECO:0000259" key="3">
    <source>
        <dbReference type="Pfam" id="PF01551"/>
    </source>
</evidence>
<dbReference type="GO" id="GO:0004222">
    <property type="term" value="F:metalloendopeptidase activity"/>
    <property type="evidence" value="ECO:0007669"/>
    <property type="project" value="TreeGrafter"/>
</dbReference>
<dbReference type="Pfam" id="PF01551">
    <property type="entry name" value="Peptidase_M23"/>
    <property type="match status" value="1"/>
</dbReference>
<evidence type="ECO:0000313" key="5">
    <source>
        <dbReference type="Proteomes" id="UP000001213"/>
    </source>
</evidence>
<dbReference type="Proteomes" id="UP000001213">
    <property type="component" value="Chromosome"/>
</dbReference>
<reference evidence="5" key="1">
    <citation type="submission" date="2010-03" db="EMBL/GenBank/DDBJ databases">
        <title>The complete chromosome of Tsukamurella paurometabola DSM 20162.</title>
        <authorList>
            <consortium name="US DOE Joint Genome Institute (JGI-PGF)"/>
            <person name="Lucas S."/>
            <person name="Copeland A."/>
            <person name="Lapidus A."/>
            <person name="Glavina del Rio T."/>
            <person name="Dalin E."/>
            <person name="Tice H."/>
            <person name="Bruce D."/>
            <person name="Goodwin L."/>
            <person name="Pitluck S."/>
            <person name="Kyrpides N."/>
            <person name="Mavromatis K."/>
            <person name="Ivanova N."/>
            <person name="Mikhailova N."/>
            <person name="Munk A.C."/>
            <person name="Brettin T."/>
            <person name="Detter J.C."/>
            <person name="Tapia R."/>
            <person name="Han C."/>
            <person name="Larimer F."/>
            <person name="Land M."/>
            <person name="Hauser L."/>
            <person name="Markowitz V."/>
            <person name="Cheng J.-F."/>
            <person name="Hugenholtz P."/>
            <person name="Woyke T."/>
            <person name="Wu D."/>
            <person name="Jando M."/>
            <person name="Brambilla E."/>
            <person name="Klenk H.-P."/>
            <person name="Eisen J.A."/>
        </authorList>
    </citation>
    <scope>NUCLEOTIDE SEQUENCE [LARGE SCALE GENOMIC DNA]</scope>
    <source>
        <strain evidence="5">ATCC 8368 / DSM 20162 / CCUG 35730 / CIP 100753 / JCM 10117 / KCTC 9821 / NBRC 16120 / NCIMB 702349 / NCTC 13040</strain>
    </source>
</reference>
<dbReference type="InterPro" id="IPR050570">
    <property type="entry name" value="Cell_wall_metabolism_enzyme"/>
</dbReference>
<dbReference type="RefSeq" id="WP_013126306.1">
    <property type="nucleotide sequence ID" value="NC_014158.1"/>
</dbReference>
<dbReference type="InterPro" id="IPR011055">
    <property type="entry name" value="Dup_hybrid_motif"/>
</dbReference>
<sequence length="169" mass="17488">MRIIAGFLLCLLLPAATPVRAASEYAWPLDPRPAVARPFANPDERWQPGHRGVDLAGSAGQTVHAAGAGRVHHVGRVDDRIVISVLHPNGLLTTYEPITESGVAEGDEVTVGTALGTLAAGHPGCPVAVCLHWGLRRGSGHAARYFNPLLLVGAAPVRLLPDAGAAPSG</sequence>
<dbReference type="eggNOG" id="COG0739">
    <property type="taxonomic scope" value="Bacteria"/>
</dbReference>
<protein>
    <submittedName>
        <fullName evidence="4">Peptidase M23</fullName>
    </submittedName>
</protein>
<dbReference type="CDD" id="cd12797">
    <property type="entry name" value="M23_peptidase"/>
    <property type="match status" value="1"/>
</dbReference>
<reference evidence="4 5" key="2">
    <citation type="journal article" date="2011" name="Stand. Genomic Sci.">
        <title>Complete genome sequence of Tsukamurella paurometabola type strain (no. 33).</title>
        <authorList>
            <person name="Munk A.C."/>
            <person name="Lapidus A."/>
            <person name="Lucas S."/>
            <person name="Nolan M."/>
            <person name="Tice H."/>
            <person name="Cheng J.F."/>
            <person name="Del Rio T.G."/>
            <person name="Goodwin L."/>
            <person name="Pitluck S."/>
            <person name="Liolios K."/>
            <person name="Huntemann M."/>
            <person name="Ivanova N."/>
            <person name="Mavromatis K."/>
            <person name="Mikhailova N."/>
            <person name="Pati A."/>
            <person name="Chen A."/>
            <person name="Palaniappan K."/>
            <person name="Tapia R."/>
            <person name="Han C."/>
            <person name="Land M."/>
            <person name="Hauser L."/>
            <person name="Chang Y.J."/>
            <person name="Jeffries C.D."/>
            <person name="Brettin T."/>
            <person name="Yasawong M."/>
            <person name="Brambilla E.M."/>
            <person name="Rohde M."/>
            <person name="Sikorski J."/>
            <person name="Goker M."/>
            <person name="Detter J.C."/>
            <person name="Woyke T."/>
            <person name="Bristow J."/>
            <person name="Eisen J.A."/>
            <person name="Markowitz V."/>
            <person name="Hugenholtz P."/>
            <person name="Kyrpides N.C."/>
            <person name="Klenk H.P."/>
        </authorList>
    </citation>
    <scope>NUCLEOTIDE SEQUENCE [LARGE SCALE GENOMIC DNA]</scope>
    <source>
        <strain evidence="5">ATCC 8368 / DSM 20162 / CCUG 35730 / CIP 100753 / JCM 10117 / KCTC 9821 / NBRC 16120 / NCIMB 702349 / NCTC 13040</strain>
    </source>
</reference>
<dbReference type="AlphaFoldDB" id="D5UYH0"/>
<evidence type="ECO:0000313" key="4">
    <source>
        <dbReference type="EMBL" id="ADG78277.1"/>
    </source>
</evidence>
<feature type="signal peptide" evidence="2">
    <location>
        <begin position="1"/>
        <end position="21"/>
    </location>
</feature>
<dbReference type="KEGG" id="tpr:Tpau_1657"/>
<feature type="chain" id="PRO_5003077903" evidence="2">
    <location>
        <begin position="22"/>
        <end position="169"/>
    </location>
</feature>
<gene>
    <name evidence="4" type="ordered locus">Tpau_1657</name>
</gene>
<dbReference type="PANTHER" id="PTHR21666:SF289">
    <property type="entry name" value="L-ALA--D-GLU ENDOPEPTIDASE"/>
    <property type="match status" value="1"/>
</dbReference>
<keyword evidence="1 2" id="KW-0732">Signal</keyword>
<proteinExistence type="predicted"/>
<evidence type="ECO:0000256" key="2">
    <source>
        <dbReference type="SAM" id="SignalP"/>
    </source>
</evidence>
<dbReference type="STRING" id="521096.Tpau_1657"/>
<name>D5UYH0_TSUPD</name>
<dbReference type="Gene3D" id="2.70.70.10">
    <property type="entry name" value="Glucose Permease (Domain IIA)"/>
    <property type="match status" value="1"/>
</dbReference>
<dbReference type="HOGENOM" id="CLU_077601_4_1_11"/>